<evidence type="ECO:0000313" key="2">
    <source>
        <dbReference type="Proteomes" id="UP000008888"/>
    </source>
</evidence>
<dbReference type="Proteomes" id="UP000008888">
    <property type="component" value="Chromosome"/>
</dbReference>
<reference key="2">
    <citation type="submission" date="2011-05" db="EMBL/GenBank/DDBJ databases">
        <title>Complete genome sequence of the aerobic marine methanotroph Methylomonas methanica MC09.</title>
        <authorList>
            <person name="Boden R."/>
            <person name="Cunliffe M."/>
            <person name="Scanlan J."/>
            <person name="Moussard H."/>
            <person name="Kits K.D."/>
            <person name="Klotz M."/>
            <person name="Jetten M."/>
            <person name="Vuilleumier S."/>
            <person name="Han J."/>
            <person name="Peters L."/>
            <person name="Mikhailova N."/>
            <person name="Teshima H."/>
            <person name="Tapia R."/>
            <person name="Kyrpides N."/>
            <person name="Ivanova N."/>
            <person name="Pagani I."/>
            <person name="Cheng J.-F."/>
            <person name="Goodwin L."/>
            <person name="Han C."/>
            <person name="Hauser L."/>
            <person name="Land M."/>
            <person name="Lapidus A."/>
            <person name="Lucas S."/>
            <person name="Pitluck S."/>
            <person name="Woyke T."/>
            <person name="Stein L.Y."/>
            <person name="Murrell C."/>
        </authorList>
    </citation>
    <scope>NUCLEOTIDE SEQUENCE</scope>
    <source>
        <strain>MC09</strain>
    </source>
</reference>
<reference evidence="1 2" key="1">
    <citation type="journal article" date="2011" name="J. Bacteriol.">
        <title>Complete Genome Sequence of the Aerobic Marine Methanotroph Methylomonas methanica MC09.</title>
        <authorList>
            <person name="Boden R."/>
            <person name="Cunliffe M."/>
            <person name="Scanlan J."/>
            <person name="Moussard H."/>
            <person name="Kits K.D."/>
            <person name="Klotz M.G."/>
            <person name="Jetten M.S."/>
            <person name="Vuilleumier S."/>
            <person name="Han J."/>
            <person name="Peters L."/>
            <person name="Mikhailova N."/>
            <person name="Teshima H."/>
            <person name="Tapia R."/>
            <person name="Kyrpides N."/>
            <person name="Ivanova N."/>
            <person name="Pagani I."/>
            <person name="Cheng J.F."/>
            <person name="Goodwin L."/>
            <person name="Han C."/>
            <person name="Hauser L."/>
            <person name="Land M.L."/>
            <person name="Lapidus A."/>
            <person name="Lucas S."/>
            <person name="Pitluck S."/>
            <person name="Woyke T."/>
            <person name="Stein L."/>
            <person name="Murrell J.C."/>
        </authorList>
    </citation>
    <scope>NUCLEOTIDE SEQUENCE [LARGE SCALE GENOMIC DNA]</scope>
    <source>
        <strain evidence="1 2">MC09</strain>
    </source>
</reference>
<organism evidence="1 2">
    <name type="scientific">Methylomonas methanica (strain DSM 25384 / MC09)</name>
    <dbReference type="NCBI Taxonomy" id="857087"/>
    <lineage>
        <taxon>Bacteria</taxon>
        <taxon>Pseudomonadati</taxon>
        <taxon>Pseudomonadota</taxon>
        <taxon>Gammaproteobacteria</taxon>
        <taxon>Methylococcales</taxon>
        <taxon>Methylococcaceae</taxon>
        <taxon>Methylomonas</taxon>
    </lineage>
</organism>
<protein>
    <submittedName>
        <fullName evidence="1">Uncharacterized protein</fullName>
    </submittedName>
</protein>
<accession>G0A1X4</accession>
<dbReference type="HOGENOM" id="CLU_3404352_0_0_6"/>
<proteinExistence type="predicted"/>
<evidence type="ECO:0000313" key="1">
    <source>
        <dbReference type="EMBL" id="AEG01357.1"/>
    </source>
</evidence>
<reference evidence="2" key="3">
    <citation type="submission" date="2011-05" db="EMBL/GenBank/DDBJ databases">
        <title>Complete sequence of Methylomonas methanica MC09.</title>
        <authorList>
            <consortium name="US DOE Joint Genome Institute"/>
            <person name="Lucas S."/>
            <person name="Han J."/>
            <person name="Lapidus A."/>
            <person name="Cheng J.-F."/>
            <person name="Goodwin L."/>
            <person name="Pitluck S."/>
            <person name="Peters L."/>
            <person name="Mikhailova N."/>
            <person name="Teshima H."/>
            <person name="Han C."/>
            <person name="Tapia R."/>
            <person name="Land M."/>
            <person name="Hauser L."/>
            <person name="Kyrpides N."/>
            <person name="Ivanova N."/>
            <person name="Pagani I."/>
            <person name="Stein L."/>
            <person name="Woyke T."/>
        </authorList>
    </citation>
    <scope>NUCLEOTIDE SEQUENCE [LARGE SCALE GENOMIC DNA]</scope>
    <source>
        <strain evidence="2">MC09</strain>
    </source>
</reference>
<gene>
    <name evidence="1" type="ordered locus">Metme_2977</name>
</gene>
<dbReference type="AlphaFoldDB" id="G0A1X4"/>
<sequence length="30" mass="3325">MNHRTPVYVIRMPGGVGGRSREASSYPDYA</sequence>
<dbReference type="KEGG" id="mmt:Metme_2977"/>
<dbReference type="EMBL" id="CP002738">
    <property type="protein sequence ID" value="AEG01357.1"/>
    <property type="molecule type" value="Genomic_DNA"/>
</dbReference>
<keyword evidence="2" id="KW-1185">Reference proteome</keyword>
<name>G0A1X4_METMM</name>